<accession>A0A6J6IZD4</accession>
<gene>
    <name evidence="1" type="ORF">UFOPK2139_00161</name>
</gene>
<sequence length="41" mass="4791">MAAQEFYLKTDLNDLEVYAVNEAKLLSQKLEIFIKLLAQFK</sequence>
<organism evidence="1">
    <name type="scientific">freshwater metagenome</name>
    <dbReference type="NCBI Taxonomy" id="449393"/>
    <lineage>
        <taxon>unclassified sequences</taxon>
        <taxon>metagenomes</taxon>
        <taxon>ecological metagenomes</taxon>
    </lineage>
</organism>
<name>A0A6J6IZD4_9ZZZZ</name>
<dbReference type="AlphaFoldDB" id="A0A6J6IZD4"/>
<reference evidence="1" key="1">
    <citation type="submission" date="2020-05" db="EMBL/GenBank/DDBJ databases">
        <authorList>
            <person name="Chiriac C."/>
            <person name="Salcher M."/>
            <person name="Ghai R."/>
            <person name="Kavagutti S V."/>
        </authorList>
    </citation>
    <scope>NUCLEOTIDE SEQUENCE</scope>
</reference>
<dbReference type="EMBL" id="CAEZVR010000016">
    <property type="protein sequence ID" value="CAB4629930.1"/>
    <property type="molecule type" value="Genomic_DNA"/>
</dbReference>
<proteinExistence type="predicted"/>
<protein>
    <submittedName>
        <fullName evidence="1">Unannotated protein</fullName>
    </submittedName>
</protein>
<evidence type="ECO:0000313" key="1">
    <source>
        <dbReference type="EMBL" id="CAB4629930.1"/>
    </source>
</evidence>